<reference evidence="1" key="1">
    <citation type="submission" date="2023-03" db="EMBL/GenBank/DDBJ databases">
        <title>Multiphase analysis and comparison of six strains from genera Psychromarinibacter, Lutimaribacter, and Maritimibacter, including a novel species: Psychromarinibacter sediminicola sp. nov.</title>
        <authorList>
            <person name="Wang Y.-H."/>
            <person name="Ye M.-Q."/>
            <person name="Du Z.-J."/>
        </authorList>
    </citation>
    <scope>NUCLEOTIDE SEQUENCE</scope>
    <source>
        <strain evidence="1">C21-152</strain>
    </source>
</reference>
<name>A0AAE3NXM8_9RHOB</name>
<organism evidence="1 2">
    <name type="scientific">Psychromarinibacter sediminicola</name>
    <dbReference type="NCBI Taxonomy" id="3033385"/>
    <lineage>
        <taxon>Bacteria</taxon>
        <taxon>Pseudomonadati</taxon>
        <taxon>Pseudomonadota</taxon>
        <taxon>Alphaproteobacteria</taxon>
        <taxon>Rhodobacterales</taxon>
        <taxon>Paracoccaceae</taxon>
        <taxon>Psychromarinibacter</taxon>
    </lineage>
</organism>
<keyword evidence="2" id="KW-1185">Reference proteome</keyword>
<comment type="caution">
    <text evidence="1">The sequence shown here is derived from an EMBL/GenBank/DDBJ whole genome shotgun (WGS) entry which is preliminary data.</text>
</comment>
<proteinExistence type="predicted"/>
<gene>
    <name evidence="1" type="ORF">P1J78_25085</name>
</gene>
<dbReference type="AlphaFoldDB" id="A0AAE3NXM8"/>
<feature type="non-terminal residue" evidence="1">
    <location>
        <position position="1"/>
    </location>
</feature>
<evidence type="ECO:0000313" key="1">
    <source>
        <dbReference type="EMBL" id="MDF0603986.1"/>
    </source>
</evidence>
<dbReference type="RefSeq" id="WP_275570089.1">
    <property type="nucleotide sequence ID" value="NZ_JARGYC010000219.1"/>
</dbReference>
<sequence length="71" mass="7893">NARIERRAGVDILDPESRIRFSTTDLGKARVTVSLFCPTQLAEALEDAITKEIMALIHRGRQEEPPSDATD</sequence>
<evidence type="ECO:0000313" key="2">
    <source>
        <dbReference type="Proteomes" id="UP001220964"/>
    </source>
</evidence>
<protein>
    <submittedName>
        <fullName evidence="1">Uncharacterized protein</fullName>
    </submittedName>
</protein>
<dbReference type="EMBL" id="JARGYC010000219">
    <property type="protein sequence ID" value="MDF0603986.1"/>
    <property type="molecule type" value="Genomic_DNA"/>
</dbReference>
<dbReference type="Proteomes" id="UP001220964">
    <property type="component" value="Unassembled WGS sequence"/>
</dbReference>
<accession>A0AAE3NXM8</accession>